<keyword evidence="4" id="KW-1185">Reference proteome</keyword>
<evidence type="ECO:0000313" key="3">
    <source>
        <dbReference type="EMBL" id="ACO33621.1"/>
    </source>
</evidence>
<dbReference type="NCBIfam" id="NF004804">
    <property type="entry name" value="PRK06153.1-3"/>
    <property type="match status" value="1"/>
</dbReference>
<dbReference type="SUPFAM" id="SSF69572">
    <property type="entry name" value="Activating enzymes of the ubiquitin-like proteins"/>
    <property type="match status" value="1"/>
</dbReference>
<dbReference type="InterPro" id="IPR000594">
    <property type="entry name" value="ThiF_NAD_FAD-bd"/>
</dbReference>
<dbReference type="STRING" id="240015.ACP_1540"/>
<dbReference type="NCBIfam" id="NF004805">
    <property type="entry name" value="PRK06153.1-4"/>
    <property type="match status" value="1"/>
</dbReference>
<dbReference type="OrthoDB" id="8773615at2"/>
<dbReference type="Pfam" id="PF00899">
    <property type="entry name" value="ThiF"/>
    <property type="match status" value="1"/>
</dbReference>
<dbReference type="HOGENOM" id="CLU_058815_0_0_0"/>
<dbReference type="InParanoid" id="C1F6N4"/>
<evidence type="ECO:0000259" key="2">
    <source>
        <dbReference type="Pfam" id="PF20590"/>
    </source>
</evidence>
<feature type="domain" description="DUF6791" evidence="2">
    <location>
        <begin position="11"/>
        <end position="159"/>
    </location>
</feature>
<dbReference type="InterPro" id="IPR046741">
    <property type="entry name" value="DUF6791"/>
</dbReference>
<dbReference type="Proteomes" id="UP000002207">
    <property type="component" value="Chromosome"/>
</dbReference>
<organism evidence="3 4">
    <name type="scientific">Acidobacterium capsulatum (strain ATCC 51196 / DSM 11244 / BCRC 80197 / JCM 7670 / NBRC 15755 / NCIMB 13165 / 161)</name>
    <dbReference type="NCBI Taxonomy" id="240015"/>
    <lineage>
        <taxon>Bacteria</taxon>
        <taxon>Pseudomonadati</taxon>
        <taxon>Acidobacteriota</taxon>
        <taxon>Terriglobia</taxon>
        <taxon>Terriglobales</taxon>
        <taxon>Acidobacteriaceae</taxon>
        <taxon>Acidobacterium</taxon>
    </lineage>
</organism>
<dbReference type="GO" id="GO:0008641">
    <property type="term" value="F:ubiquitin-like modifier activating enzyme activity"/>
    <property type="evidence" value="ECO:0007669"/>
    <property type="project" value="InterPro"/>
</dbReference>
<dbReference type="CDD" id="cd01483">
    <property type="entry name" value="E1_enzyme_family"/>
    <property type="match status" value="1"/>
</dbReference>
<dbReference type="AlphaFoldDB" id="C1F6N4"/>
<dbReference type="InterPro" id="IPR035985">
    <property type="entry name" value="Ubiquitin-activating_enz"/>
</dbReference>
<name>C1F6N4_ACIC5</name>
<dbReference type="Gene3D" id="3.40.50.720">
    <property type="entry name" value="NAD(P)-binding Rossmann-like Domain"/>
    <property type="match status" value="1"/>
</dbReference>
<sequence>MSHQLISRSTDLKQLRDEGYEVEVRGNYLLVHSVPYVNGQRQVAFGSLVSELTLAGDVTVRPNTHVVHFIGDHPRSKDGTPIVQIAHASTTQQLLPGLVIHHSFSNKPAGGYANYYEKMTRYVDVISSAAKALDQTVDARTFKPIESSNEESVFRYIDTASSRAGIGMISGRVAGQRIAIVGVGGSGSYILDFIAKTPVKEIHLFDDDLYLQHNAFRSPGAALLDDLRRQVKKVDYFAEVYGRMRYGVVPHSIRLDDINVHVLNGFDFVFVCVDRGSVRKVVLNALRARRTPFVDVGMGVEVTPNDQLFAVCRTTAGTSEKTTHIDSRVPLADMEDDGVYSQNIQIAELNALNAAFAVIKWKKIAGIYEDIDHEHHSTYSTNFQLLTSEEKTA</sequence>
<proteinExistence type="predicted"/>
<reference evidence="3 4" key="1">
    <citation type="journal article" date="2009" name="Appl. Environ. Microbiol.">
        <title>Three genomes from the phylum Acidobacteria provide insight into the lifestyles of these microorganisms in soils.</title>
        <authorList>
            <person name="Ward N.L."/>
            <person name="Challacombe J.F."/>
            <person name="Janssen P.H."/>
            <person name="Henrissat B."/>
            <person name="Coutinho P.M."/>
            <person name="Wu M."/>
            <person name="Xie G."/>
            <person name="Haft D.H."/>
            <person name="Sait M."/>
            <person name="Badger J."/>
            <person name="Barabote R.D."/>
            <person name="Bradley B."/>
            <person name="Brettin T.S."/>
            <person name="Brinkac L.M."/>
            <person name="Bruce D."/>
            <person name="Creasy T."/>
            <person name="Daugherty S.C."/>
            <person name="Davidsen T.M."/>
            <person name="DeBoy R.T."/>
            <person name="Detter J.C."/>
            <person name="Dodson R.J."/>
            <person name="Durkin A.S."/>
            <person name="Ganapathy A."/>
            <person name="Gwinn-Giglio M."/>
            <person name="Han C.S."/>
            <person name="Khouri H."/>
            <person name="Kiss H."/>
            <person name="Kothari S.P."/>
            <person name="Madupu R."/>
            <person name="Nelson K.E."/>
            <person name="Nelson W.C."/>
            <person name="Paulsen I."/>
            <person name="Penn K."/>
            <person name="Ren Q."/>
            <person name="Rosovitz M.J."/>
            <person name="Selengut J.D."/>
            <person name="Shrivastava S."/>
            <person name="Sullivan S.A."/>
            <person name="Tapia R."/>
            <person name="Thompson L.S."/>
            <person name="Watkins K.L."/>
            <person name="Yang Q."/>
            <person name="Yu C."/>
            <person name="Zafar N."/>
            <person name="Zhou L."/>
            <person name="Kuske C.R."/>
        </authorList>
    </citation>
    <scope>NUCLEOTIDE SEQUENCE [LARGE SCALE GENOMIC DNA]</scope>
    <source>
        <strain evidence="4">ATCC 51196 / DSM 11244 / BCRC 80197 / JCM 7670 / NBRC 15755 / NCIMB 13165 / 161</strain>
    </source>
</reference>
<dbReference type="EMBL" id="CP001472">
    <property type="protein sequence ID" value="ACO33621.1"/>
    <property type="molecule type" value="Genomic_DNA"/>
</dbReference>
<feature type="domain" description="THIF-type NAD/FAD binding fold" evidence="1">
    <location>
        <begin position="175"/>
        <end position="298"/>
    </location>
</feature>
<protein>
    <submittedName>
        <fullName evidence="3">ThiF domain protein</fullName>
    </submittedName>
</protein>
<dbReference type="RefSeq" id="WP_015896668.1">
    <property type="nucleotide sequence ID" value="NC_012483.1"/>
</dbReference>
<dbReference type="Pfam" id="PF20590">
    <property type="entry name" value="DUF6791"/>
    <property type="match status" value="1"/>
</dbReference>
<dbReference type="KEGG" id="aca:ACP_1540"/>
<accession>C1F6N4</accession>
<dbReference type="eggNOG" id="COG0476">
    <property type="taxonomic scope" value="Bacteria"/>
</dbReference>
<evidence type="ECO:0000313" key="4">
    <source>
        <dbReference type="Proteomes" id="UP000002207"/>
    </source>
</evidence>
<evidence type="ECO:0000259" key="1">
    <source>
        <dbReference type="Pfam" id="PF00899"/>
    </source>
</evidence>
<gene>
    <name evidence="3" type="ordered locus">ACP_1540</name>
</gene>